<proteinExistence type="predicted"/>
<dbReference type="RefSeq" id="WP_152420164.1">
    <property type="nucleotide sequence ID" value="NZ_JAGGKQ010000032.1"/>
</dbReference>
<comment type="caution">
    <text evidence="1">The sequence shown here is derived from an EMBL/GenBank/DDBJ whole genome shotgun (WGS) entry which is preliminary data.</text>
</comment>
<dbReference type="Proteomes" id="UP000823588">
    <property type="component" value="Unassembled WGS sequence"/>
</dbReference>
<dbReference type="AlphaFoldDB" id="A0A8T4GLI3"/>
<keyword evidence="2" id="KW-1185">Reference proteome</keyword>
<evidence type="ECO:0000313" key="1">
    <source>
        <dbReference type="EMBL" id="MBP1923835.1"/>
    </source>
</evidence>
<accession>A0A8T4GLI3</accession>
<dbReference type="EMBL" id="JAGGKQ010000032">
    <property type="protein sequence ID" value="MBP1923835.1"/>
    <property type="molecule type" value="Genomic_DNA"/>
</dbReference>
<evidence type="ECO:0000313" key="2">
    <source>
        <dbReference type="Proteomes" id="UP000823588"/>
    </source>
</evidence>
<dbReference type="OrthoDB" id="350778at2157"/>
<sequence length="76" mass="8881">MSEDVPDQETAIELAKEYADNECVGQFGDVTDIEERDAEWRIEFETHTLSDTHTHRIRITKFVGNVISHDRLSRFE</sequence>
<protein>
    <submittedName>
        <fullName evidence="1">Uncharacterized protein</fullName>
    </submittedName>
</protein>
<organism evidence="1 2">
    <name type="scientific">Halorubrum alkaliphilum</name>
    <dbReference type="NCBI Taxonomy" id="261290"/>
    <lineage>
        <taxon>Archaea</taxon>
        <taxon>Methanobacteriati</taxon>
        <taxon>Methanobacteriota</taxon>
        <taxon>Stenosarchaea group</taxon>
        <taxon>Halobacteria</taxon>
        <taxon>Halobacteriales</taxon>
        <taxon>Haloferacaceae</taxon>
        <taxon>Halorubrum</taxon>
    </lineage>
</organism>
<name>A0A8T4GLI3_9EURY</name>
<gene>
    <name evidence="1" type="ORF">J2751_002880</name>
</gene>
<reference evidence="1" key="1">
    <citation type="submission" date="2021-03" db="EMBL/GenBank/DDBJ databases">
        <title>Genomic Encyclopedia of Type Strains, Phase IV (KMG-IV): sequencing the most valuable type-strain genomes for metagenomic binning, comparative biology and taxonomic classification.</title>
        <authorList>
            <person name="Goeker M."/>
        </authorList>
    </citation>
    <scope>NUCLEOTIDE SEQUENCE</scope>
    <source>
        <strain evidence="1">DSM 23564</strain>
    </source>
</reference>